<comment type="caution">
    <text evidence="2">The sequence shown here is derived from an EMBL/GenBank/DDBJ whole genome shotgun (WGS) entry which is preliminary data.</text>
</comment>
<dbReference type="InterPro" id="IPR026960">
    <property type="entry name" value="RVT-Znf"/>
</dbReference>
<dbReference type="EMBL" id="JBAMMX010000013">
    <property type="protein sequence ID" value="KAK6928687.1"/>
    <property type="molecule type" value="Genomic_DNA"/>
</dbReference>
<accession>A0AAN8VG14</accession>
<keyword evidence="2" id="KW-0548">Nucleotidyltransferase</keyword>
<organism evidence="2 3">
    <name type="scientific">Dillenia turbinata</name>
    <dbReference type="NCBI Taxonomy" id="194707"/>
    <lineage>
        <taxon>Eukaryota</taxon>
        <taxon>Viridiplantae</taxon>
        <taxon>Streptophyta</taxon>
        <taxon>Embryophyta</taxon>
        <taxon>Tracheophyta</taxon>
        <taxon>Spermatophyta</taxon>
        <taxon>Magnoliopsida</taxon>
        <taxon>eudicotyledons</taxon>
        <taxon>Gunneridae</taxon>
        <taxon>Pentapetalae</taxon>
        <taxon>Dilleniales</taxon>
        <taxon>Dilleniaceae</taxon>
        <taxon>Dillenia</taxon>
    </lineage>
</organism>
<reference evidence="2 3" key="1">
    <citation type="submission" date="2023-12" db="EMBL/GenBank/DDBJ databases">
        <title>A high-quality genome assembly for Dillenia turbinata (Dilleniales).</title>
        <authorList>
            <person name="Chanderbali A."/>
        </authorList>
    </citation>
    <scope>NUCLEOTIDE SEQUENCE [LARGE SCALE GENOMIC DNA]</scope>
    <source>
        <strain evidence="2">LSX21</strain>
        <tissue evidence="2">Leaf</tissue>
    </source>
</reference>
<evidence type="ECO:0000313" key="2">
    <source>
        <dbReference type="EMBL" id="KAK6928687.1"/>
    </source>
</evidence>
<evidence type="ECO:0000259" key="1">
    <source>
        <dbReference type="Pfam" id="PF13966"/>
    </source>
</evidence>
<keyword evidence="2" id="KW-0695">RNA-directed DNA polymerase</keyword>
<proteinExistence type="predicted"/>
<dbReference type="Proteomes" id="UP001370490">
    <property type="component" value="Unassembled WGS sequence"/>
</dbReference>
<evidence type="ECO:0000313" key="3">
    <source>
        <dbReference type="Proteomes" id="UP001370490"/>
    </source>
</evidence>
<keyword evidence="3" id="KW-1185">Reference proteome</keyword>
<dbReference type="AlphaFoldDB" id="A0AAN8VG14"/>
<dbReference type="Pfam" id="PF13966">
    <property type="entry name" value="zf-RVT"/>
    <property type="match status" value="1"/>
</dbReference>
<keyword evidence="2" id="KW-0808">Transferase</keyword>
<sequence>MSPGQIWHPIWFLSVPTKVSNFIWRAATGCLPCKSQLHWRNVDVDLHCQDCDLKVESILQVLDDCVVARKCRLLSPTGLIKGIVGSFLELLELIFPKCQPDVVRMWLTAYWVLWKNRKVIFLPNGGMHNGKSLERIKRFVNEVVDRVVKRFVNEVADDVVKAVDSLSGPNSHGLGARFFSIFMSFVI</sequence>
<protein>
    <submittedName>
        <fullName evidence="2">Reverse transcriptase zinc-binding domain</fullName>
    </submittedName>
</protein>
<name>A0AAN8VG14_9MAGN</name>
<dbReference type="GO" id="GO:0003964">
    <property type="term" value="F:RNA-directed DNA polymerase activity"/>
    <property type="evidence" value="ECO:0007669"/>
    <property type="project" value="UniProtKB-KW"/>
</dbReference>
<feature type="domain" description="Reverse transcriptase zinc-binding" evidence="1">
    <location>
        <begin position="6"/>
        <end position="70"/>
    </location>
</feature>
<gene>
    <name evidence="2" type="ORF">RJ641_004892</name>
</gene>